<dbReference type="AlphaFoldDB" id="A0A840MK06"/>
<dbReference type="GO" id="GO:0003677">
    <property type="term" value="F:DNA binding"/>
    <property type="evidence" value="ECO:0007669"/>
    <property type="project" value="UniProtKB-KW"/>
</dbReference>
<dbReference type="InterPro" id="IPR036390">
    <property type="entry name" value="WH_DNA-bd_sf"/>
</dbReference>
<dbReference type="Pfam" id="PF08220">
    <property type="entry name" value="HTH_DeoR"/>
    <property type="match status" value="1"/>
</dbReference>
<sequence>MRQPRHEKIVQLVKQHGYMSIETLAKELDVTPQTIRRDINMLAESGVLKRFHGGAGNGSSVQNEEYAMRKVWNQTEKERIAKLVAANIPDNASLIMNIGTTVETVARALLDHKSLRIITNNLNVASIFGNRQDFEVIIAGGVVRPVDGGIIGEATIDFIRQFKVDFAVIGISGIDDDGTLLDFDYREVRVAQAIVEHARQIFLVADHGKFGRNAMVRMGHVSQVTALFTDQRPSERLVQELEAAETALYIAE</sequence>
<reference evidence="6 7" key="1">
    <citation type="submission" date="2020-08" db="EMBL/GenBank/DDBJ databases">
        <title>Genomic Encyclopedia of Type Strains, Phase IV (KMG-IV): sequencing the most valuable type-strain genomes for metagenomic binning, comparative biology and taxonomic classification.</title>
        <authorList>
            <person name="Goeker M."/>
        </authorList>
    </citation>
    <scope>NUCLEOTIDE SEQUENCE [LARGE SCALE GENOMIC DNA]</scope>
    <source>
        <strain evidence="6 7">DSM 27165</strain>
    </source>
</reference>
<dbReference type="PROSITE" id="PS00894">
    <property type="entry name" value="HTH_DEOR_1"/>
    <property type="match status" value="1"/>
</dbReference>
<evidence type="ECO:0000256" key="1">
    <source>
        <dbReference type="ARBA" id="ARBA00022491"/>
    </source>
</evidence>
<evidence type="ECO:0000313" key="6">
    <source>
        <dbReference type="EMBL" id="MBB5017032.1"/>
    </source>
</evidence>
<dbReference type="InterPro" id="IPR050313">
    <property type="entry name" value="Carb_Metab_HTH_regulators"/>
</dbReference>
<evidence type="ECO:0000256" key="3">
    <source>
        <dbReference type="ARBA" id="ARBA00023125"/>
    </source>
</evidence>
<dbReference type="Proteomes" id="UP000575898">
    <property type="component" value="Unassembled WGS sequence"/>
</dbReference>
<dbReference type="Gene3D" id="1.10.10.10">
    <property type="entry name" value="Winged helix-like DNA-binding domain superfamily/Winged helix DNA-binding domain"/>
    <property type="match status" value="1"/>
</dbReference>
<protein>
    <submittedName>
        <fullName evidence="6">DeoR family glycerol-3-phosphate regulon repressor</fullName>
    </submittedName>
</protein>
<dbReference type="PRINTS" id="PR00037">
    <property type="entry name" value="HTHLACR"/>
</dbReference>
<feature type="domain" description="HTH deoR-type" evidence="5">
    <location>
        <begin position="2"/>
        <end position="57"/>
    </location>
</feature>
<dbReference type="InterPro" id="IPR018356">
    <property type="entry name" value="Tscrpt_reg_HTH_DeoR_CS"/>
</dbReference>
<keyword evidence="4" id="KW-0804">Transcription</keyword>
<dbReference type="InterPro" id="IPR036388">
    <property type="entry name" value="WH-like_DNA-bd_sf"/>
</dbReference>
<dbReference type="InterPro" id="IPR037171">
    <property type="entry name" value="NagB/RpiA_transferase-like"/>
</dbReference>
<dbReference type="PROSITE" id="PS51000">
    <property type="entry name" value="HTH_DEOR_2"/>
    <property type="match status" value="1"/>
</dbReference>
<dbReference type="RefSeq" id="WP_184034217.1">
    <property type="nucleotide sequence ID" value="NZ_JACHHY010000002.1"/>
</dbReference>
<keyword evidence="7" id="KW-1185">Reference proteome</keyword>
<dbReference type="EMBL" id="JACHHY010000002">
    <property type="protein sequence ID" value="MBB5017032.1"/>
    <property type="molecule type" value="Genomic_DNA"/>
</dbReference>
<proteinExistence type="predicted"/>
<evidence type="ECO:0000256" key="2">
    <source>
        <dbReference type="ARBA" id="ARBA00023015"/>
    </source>
</evidence>
<dbReference type="InterPro" id="IPR001034">
    <property type="entry name" value="DeoR_HTH"/>
</dbReference>
<organism evidence="6 7">
    <name type="scientific">Chitinivorax tropicus</name>
    <dbReference type="NCBI Taxonomy" id="714531"/>
    <lineage>
        <taxon>Bacteria</taxon>
        <taxon>Pseudomonadati</taxon>
        <taxon>Pseudomonadota</taxon>
        <taxon>Betaproteobacteria</taxon>
        <taxon>Chitinivorax</taxon>
    </lineage>
</organism>
<dbReference type="SMART" id="SM00420">
    <property type="entry name" value="HTH_DEOR"/>
    <property type="match status" value="1"/>
</dbReference>
<dbReference type="Pfam" id="PF00455">
    <property type="entry name" value="DeoRC"/>
    <property type="match status" value="1"/>
</dbReference>
<dbReference type="InterPro" id="IPR014036">
    <property type="entry name" value="DeoR-like_C"/>
</dbReference>
<evidence type="ECO:0000256" key="4">
    <source>
        <dbReference type="ARBA" id="ARBA00023163"/>
    </source>
</evidence>
<keyword evidence="1" id="KW-0678">Repressor</keyword>
<keyword evidence="3" id="KW-0238">DNA-binding</keyword>
<dbReference type="PANTHER" id="PTHR30363">
    <property type="entry name" value="HTH-TYPE TRANSCRIPTIONAL REGULATOR SRLR-RELATED"/>
    <property type="match status" value="1"/>
</dbReference>
<evidence type="ECO:0000313" key="7">
    <source>
        <dbReference type="Proteomes" id="UP000575898"/>
    </source>
</evidence>
<evidence type="ECO:0000259" key="5">
    <source>
        <dbReference type="PROSITE" id="PS51000"/>
    </source>
</evidence>
<dbReference type="Gene3D" id="3.30.750.70">
    <property type="entry name" value="4-hydroxybutyrate coenzyme like domains"/>
    <property type="match status" value="1"/>
</dbReference>
<gene>
    <name evidence="6" type="ORF">HNQ59_000294</name>
</gene>
<dbReference type="SUPFAM" id="SSF46785">
    <property type="entry name" value="Winged helix' DNA-binding domain"/>
    <property type="match status" value="1"/>
</dbReference>
<name>A0A840MK06_9PROT</name>
<dbReference type="PANTHER" id="PTHR30363:SF4">
    <property type="entry name" value="GLYCEROL-3-PHOSPHATE REGULON REPRESSOR"/>
    <property type="match status" value="1"/>
</dbReference>
<keyword evidence="2" id="KW-0805">Transcription regulation</keyword>
<dbReference type="SUPFAM" id="SSF100950">
    <property type="entry name" value="NagB/RpiA/CoA transferase-like"/>
    <property type="match status" value="1"/>
</dbReference>
<dbReference type="SMART" id="SM01134">
    <property type="entry name" value="DeoRC"/>
    <property type="match status" value="1"/>
</dbReference>
<accession>A0A840MK06</accession>
<dbReference type="GO" id="GO:0003700">
    <property type="term" value="F:DNA-binding transcription factor activity"/>
    <property type="evidence" value="ECO:0007669"/>
    <property type="project" value="InterPro"/>
</dbReference>
<comment type="caution">
    <text evidence="6">The sequence shown here is derived from an EMBL/GenBank/DDBJ whole genome shotgun (WGS) entry which is preliminary data.</text>
</comment>